<evidence type="ECO:0000313" key="11">
    <source>
        <dbReference type="Proteomes" id="UP000318093"/>
    </source>
</evidence>
<comment type="caution">
    <text evidence="10">The sequence shown here is derived from an EMBL/GenBank/DDBJ whole genome shotgun (WGS) entry which is preliminary data.</text>
</comment>
<feature type="transmembrane region" description="Helical" evidence="7">
    <location>
        <begin position="221"/>
        <end position="241"/>
    </location>
</feature>
<dbReference type="GO" id="GO:0005886">
    <property type="term" value="C:plasma membrane"/>
    <property type="evidence" value="ECO:0007669"/>
    <property type="project" value="UniProtKB-SubCell"/>
</dbReference>
<evidence type="ECO:0000256" key="6">
    <source>
        <dbReference type="ARBA" id="ARBA00023136"/>
    </source>
</evidence>
<keyword evidence="5 7" id="KW-1133">Transmembrane helix</keyword>
<dbReference type="InterPro" id="IPR035906">
    <property type="entry name" value="MetI-like_sf"/>
</dbReference>
<reference evidence="10 11" key="1">
    <citation type="journal article" date="2019" name="Nat. Microbiol.">
        <title>Mediterranean grassland soil C-N compound turnover is dependent on rainfall and depth, and is mediated by genomically divergent microorganisms.</title>
        <authorList>
            <person name="Diamond S."/>
            <person name="Andeer P.F."/>
            <person name="Li Z."/>
            <person name="Crits-Christoph A."/>
            <person name="Burstein D."/>
            <person name="Anantharaman K."/>
            <person name="Lane K.R."/>
            <person name="Thomas B.C."/>
            <person name="Pan C."/>
            <person name="Northen T.R."/>
            <person name="Banfield J.F."/>
        </authorList>
    </citation>
    <scope>NUCLEOTIDE SEQUENCE [LARGE SCALE GENOMIC DNA]</scope>
    <source>
        <strain evidence="10">NP_6</strain>
    </source>
</reference>
<evidence type="ECO:0000256" key="5">
    <source>
        <dbReference type="ARBA" id="ARBA00022989"/>
    </source>
</evidence>
<comment type="similarity">
    <text evidence="7">Belongs to the binding-protein-dependent transport system permease family.</text>
</comment>
<evidence type="ECO:0000259" key="9">
    <source>
        <dbReference type="PROSITE" id="PS50928"/>
    </source>
</evidence>
<sequence>MADVELATAGRAAARHGTFTRDRLVFGYALLAPAVLYMCLLVGLPFFFSLYLSLSDATVGSQVARFVGLQNFVAIFQDSTFRLALRNTVMFTVVAGIFKGLLGTLMAFLLIQEVAGRKFIRSLIVLPWTLPVAISALAWKWMFDPQFSAINYVGVRLGLIHGWPNWIGEPSLAMAAVIAVNVWRGFPFAAIVLMAGFSAVPLELLDAGKVDGATFFHRYRYIVIPVIAPILFVGLLFDTVFTLSDLSIIYLLTFGGPMGATEILPTRAFEIGIQAGALGRGAAIALVLFPILLPVVYFGGGKRCERGRGGPGAGGVDRGGGAARPRATPPAPSPRLRGARAVCPDRGVPRVLDGRHRVQDRQ</sequence>
<dbReference type="PANTHER" id="PTHR43005">
    <property type="entry name" value="BLR7065 PROTEIN"/>
    <property type="match status" value="1"/>
</dbReference>
<dbReference type="AlphaFoldDB" id="A0A537JJ68"/>
<dbReference type="Gene3D" id="1.10.3720.10">
    <property type="entry name" value="MetI-like"/>
    <property type="match status" value="1"/>
</dbReference>
<dbReference type="Pfam" id="PF00528">
    <property type="entry name" value="BPD_transp_1"/>
    <property type="match status" value="1"/>
</dbReference>
<evidence type="ECO:0000256" key="7">
    <source>
        <dbReference type="RuleBase" id="RU363032"/>
    </source>
</evidence>
<keyword evidence="2 7" id="KW-0813">Transport</keyword>
<dbReference type="EMBL" id="VBAN01000102">
    <property type="protein sequence ID" value="TMI83588.1"/>
    <property type="molecule type" value="Genomic_DNA"/>
</dbReference>
<feature type="transmembrane region" description="Helical" evidence="7">
    <location>
        <begin position="172"/>
        <end position="200"/>
    </location>
</feature>
<feature type="region of interest" description="Disordered" evidence="8">
    <location>
        <begin position="308"/>
        <end position="362"/>
    </location>
</feature>
<evidence type="ECO:0000256" key="4">
    <source>
        <dbReference type="ARBA" id="ARBA00022692"/>
    </source>
</evidence>
<dbReference type="InterPro" id="IPR000515">
    <property type="entry name" value="MetI-like"/>
</dbReference>
<feature type="transmembrane region" description="Helical" evidence="7">
    <location>
        <begin position="277"/>
        <end position="298"/>
    </location>
</feature>
<feature type="transmembrane region" description="Helical" evidence="7">
    <location>
        <begin position="89"/>
        <end position="111"/>
    </location>
</feature>
<evidence type="ECO:0000313" key="10">
    <source>
        <dbReference type="EMBL" id="TMI83588.1"/>
    </source>
</evidence>
<keyword evidence="3" id="KW-1003">Cell membrane</keyword>
<dbReference type="PROSITE" id="PS50928">
    <property type="entry name" value="ABC_TM1"/>
    <property type="match status" value="1"/>
</dbReference>
<name>A0A537JJ68_9BACT</name>
<proteinExistence type="inferred from homology"/>
<keyword evidence="6 7" id="KW-0472">Membrane</keyword>
<feature type="transmembrane region" description="Helical" evidence="7">
    <location>
        <begin position="123"/>
        <end position="142"/>
    </location>
</feature>
<feature type="transmembrane region" description="Helical" evidence="7">
    <location>
        <begin position="25"/>
        <end position="48"/>
    </location>
</feature>
<gene>
    <name evidence="10" type="ORF">E6H03_03445</name>
</gene>
<dbReference type="CDD" id="cd06261">
    <property type="entry name" value="TM_PBP2"/>
    <property type="match status" value="1"/>
</dbReference>
<dbReference type="GO" id="GO:0055085">
    <property type="term" value="P:transmembrane transport"/>
    <property type="evidence" value="ECO:0007669"/>
    <property type="project" value="InterPro"/>
</dbReference>
<evidence type="ECO:0000256" key="3">
    <source>
        <dbReference type="ARBA" id="ARBA00022475"/>
    </source>
</evidence>
<evidence type="ECO:0000256" key="1">
    <source>
        <dbReference type="ARBA" id="ARBA00004651"/>
    </source>
</evidence>
<organism evidence="10 11">
    <name type="scientific">Candidatus Segetimicrobium genomatis</name>
    <dbReference type="NCBI Taxonomy" id="2569760"/>
    <lineage>
        <taxon>Bacteria</taxon>
        <taxon>Bacillati</taxon>
        <taxon>Candidatus Sysuimicrobiota</taxon>
        <taxon>Candidatus Sysuimicrobiia</taxon>
        <taxon>Candidatus Sysuimicrobiales</taxon>
        <taxon>Candidatus Segetimicrobiaceae</taxon>
        <taxon>Candidatus Segetimicrobium</taxon>
    </lineage>
</organism>
<accession>A0A537JJ68</accession>
<evidence type="ECO:0000256" key="8">
    <source>
        <dbReference type="SAM" id="MobiDB-lite"/>
    </source>
</evidence>
<protein>
    <submittedName>
        <fullName evidence="10">Sugar ABC transporter permease</fullName>
    </submittedName>
</protein>
<comment type="subcellular location">
    <subcellularLocation>
        <location evidence="1 7">Cell membrane</location>
        <topology evidence="1 7">Multi-pass membrane protein</topology>
    </subcellularLocation>
</comment>
<feature type="compositionally biased region" description="Gly residues" evidence="8">
    <location>
        <begin position="309"/>
        <end position="322"/>
    </location>
</feature>
<dbReference type="Proteomes" id="UP000318093">
    <property type="component" value="Unassembled WGS sequence"/>
</dbReference>
<feature type="compositionally biased region" description="Basic and acidic residues" evidence="8">
    <location>
        <begin position="352"/>
        <end position="362"/>
    </location>
</feature>
<keyword evidence="4 7" id="KW-0812">Transmembrane</keyword>
<dbReference type="PANTHER" id="PTHR43005:SF1">
    <property type="entry name" value="SPERMIDINE_PUTRESCINE TRANSPORT SYSTEM PERMEASE PROTEIN"/>
    <property type="match status" value="1"/>
</dbReference>
<feature type="domain" description="ABC transmembrane type-1" evidence="9">
    <location>
        <begin position="85"/>
        <end position="299"/>
    </location>
</feature>
<dbReference type="SUPFAM" id="SSF161098">
    <property type="entry name" value="MetI-like"/>
    <property type="match status" value="1"/>
</dbReference>
<evidence type="ECO:0000256" key="2">
    <source>
        <dbReference type="ARBA" id="ARBA00022448"/>
    </source>
</evidence>